<accession>A0A1Z5K0I6</accession>
<dbReference type="Proteomes" id="UP000198406">
    <property type="component" value="Unassembled WGS sequence"/>
</dbReference>
<evidence type="ECO:0000256" key="1">
    <source>
        <dbReference type="SAM" id="MobiDB-lite"/>
    </source>
</evidence>
<proteinExistence type="predicted"/>
<dbReference type="EMBL" id="BDSP01000137">
    <property type="protein sequence ID" value="GAX19538.1"/>
    <property type="molecule type" value="Genomic_DNA"/>
</dbReference>
<comment type="caution">
    <text evidence="2">The sequence shown here is derived from an EMBL/GenBank/DDBJ whole genome shotgun (WGS) entry which is preliminary data.</text>
</comment>
<sequence>MNKPTPIIRTRVPADLQQVFIKANRGEVVDVPPKSLCRHWVKDRAHKESTKIKKSTSFQDFTETDNDSSHRSPLSSVLVPSRLSLFNECGDYYSDVSSHCSTDDSTTYEHLEVLQRQPALFSRWDAEYSPKKRDQKLRPCRRQGSFRWEIRTEEGESGTPKMPTRH</sequence>
<feature type="region of interest" description="Disordered" evidence="1">
    <location>
        <begin position="52"/>
        <end position="74"/>
    </location>
</feature>
<protein>
    <submittedName>
        <fullName evidence="2">Uncharacterized protein</fullName>
    </submittedName>
</protein>
<evidence type="ECO:0000313" key="3">
    <source>
        <dbReference type="Proteomes" id="UP000198406"/>
    </source>
</evidence>
<organism evidence="2 3">
    <name type="scientific">Fistulifera solaris</name>
    <name type="common">Oleaginous diatom</name>
    <dbReference type="NCBI Taxonomy" id="1519565"/>
    <lineage>
        <taxon>Eukaryota</taxon>
        <taxon>Sar</taxon>
        <taxon>Stramenopiles</taxon>
        <taxon>Ochrophyta</taxon>
        <taxon>Bacillariophyta</taxon>
        <taxon>Bacillariophyceae</taxon>
        <taxon>Bacillariophycidae</taxon>
        <taxon>Naviculales</taxon>
        <taxon>Naviculaceae</taxon>
        <taxon>Fistulifera</taxon>
    </lineage>
</organism>
<name>A0A1Z5K0I6_FISSO</name>
<keyword evidence="3" id="KW-1185">Reference proteome</keyword>
<dbReference type="InParanoid" id="A0A1Z5K0I6"/>
<dbReference type="AlphaFoldDB" id="A0A1Z5K0I6"/>
<reference evidence="2 3" key="1">
    <citation type="journal article" date="2015" name="Plant Cell">
        <title>Oil accumulation by the oleaginous diatom Fistulifera solaris as revealed by the genome and transcriptome.</title>
        <authorList>
            <person name="Tanaka T."/>
            <person name="Maeda Y."/>
            <person name="Veluchamy A."/>
            <person name="Tanaka M."/>
            <person name="Abida H."/>
            <person name="Marechal E."/>
            <person name="Bowler C."/>
            <person name="Muto M."/>
            <person name="Sunaga Y."/>
            <person name="Tanaka M."/>
            <person name="Yoshino T."/>
            <person name="Taniguchi T."/>
            <person name="Fukuda Y."/>
            <person name="Nemoto M."/>
            <person name="Matsumoto M."/>
            <person name="Wong P.S."/>
            <person name="Aburatani S."/>
            <person name="Fujibuchi W."/>
        </authorList>
    </citation>
    <scope>NUCLEOTIDE SEQUENCE [LARGE SCALE GENOMIC DNA]</scope>
    <source>
        <strain evidence="2 3">JPCC DA0580</strain>
    </source>
</reference>
<evidence type="ECO:0000313" key="2">
    <source>
        <dbReference type="EMBL" id="GAX19538.1"/>
    </source>
</evidence>
<gene>
    <name evidence="2" type="ORF">FisN_19Hu115</name>
</gene>